<dbReference type="InterPro" id="IPR018062">
    <property type="entry name" value="HTH_AraC-typ_CS"/>
</dbReference>
<evidence type="ECO:0000313" key="11">
    <source>
        <dbReference type="EMBL" id="MEK8127935.1"/>
    </source>
</evidence>
<dbReference type="PROSITE" id="PS50110">
    <property type="entry name" value="RESPONSE_REGULATORY"/>
    <property type="match status" value="1"/>
</dbReference>
<evidence type="ECO:0000256" key="1">
    <source>
        <dbReference type="ARBA" id="ARBA00004496"/>
    </source>
</evidence>
<protein>
    <submittedName>
        <fullName evidence="11">Response regulator</fullName>
    </submittedName>
</protein>
<dbReference type="PRINTS" id="PR00032">
    <property type="entry name" value="HTHARAC"/>
</dbReference>
<gene>
    <name evidence="11" type="ORF">WMW72_08490</name>
</gene>
<feature type="modified residue" description="4-aspartylphosphate" evidence="8">
    <location>
        <position position="55"/>
    </location>
</feature>
<dbReference type="SMART" id="SM00342">
    <property type="entry name" value="HTH_ARAC"/>
    <property type="match status" value="1"/>
</dbReference>
<evidence type="ECO:0000256" key="7">
    <source>
        <dbReference type="ARBA" id="ARBA00023163"/>
    </source>
</evidence>
<dbReference type="EMBL" id="JBBPCC010000004">
    <property type="protein sequence ID" value="MEK8127935.1"/>
    <property type="molecule type" value="Genomic_DNA"/>
</dbReference>
<keyword evidence="7" id="KW-0804">Transcription</keyword>
<dbReference type="PROSITE" id="PS00041">
    <property type="entry name" value="HTH_ARAC_FAMILY_1"/>
    <property type="match status" value="1"/>
</dbReference>
<dbReference type="InterPro" id="IPR020449">
    <property type="entry name" value="Tscrpt_reg_AraC-type_HTH"/>
</dbReference>
<dbReference type="PANTHER" id="PTHR42713">
    <property type="entry name" value="HISTIDINE KINASE-RELATED"/>
    <property type="match status" value="1"/>
</dbReference>
<evidence type="ECO:0000256" key="5">
    <source>
        <dbReference type="ARBA" id="ARBA00023015"/>
    </source>
</evidence>
<dbReference type="InterPro" id="IPR009057">
    <property type="entry name" value="Homeodomain-like_sf"/>
</dbReference>
<sequence length="521" mass="60792">MRRVLIVDDEKNIRLGLKAMIAREFPGVYAFEFAQDGQEALSLLTAATVDVVITDLRMPVMDGLALIKRIQELDDKPAVIILSGHDDFHYAQEAIRYQVLEYLLKPIVREELARTMLRLEKELAQREQVHDQLTGSVRQREAYRESQLSYLLRHPHLDDSGLREHLQGTDMEWLEEGFQLGALRYRGTVKTMGSPELLARIQAELENAPERFRMRRAHVWDKENQLVLIAEHSELFQFLAERIEGAGYFTYSMGMSEPTRGVTRIQAAYQEAVQALKYTFLQSAPGVVRYGSISGKSTEFVIPAETIRKIANMLGTDREKQMTALLMEVFDMKTVARYDISYLEGISQAFNELVFDKVFHVYGGESVEILRLFKTVGDIGNFQDFHDYYHNVERLLQRLNDYVRSMKAFHIDHKEMKRAVQYMQEHFHKDLNMTIVSNHVSLNYSYFSQAFKEYTGESFLSFLKKLRIDKARELLDTTEYKIYEISEMTGFENTKHFSRVFKELEGVSPQEYREQREAMRR</sequence>
<dbReference type="Pfam" id="PF17853">
    <property type="entry name" value="GGDEF_2"/>
    <property type="match status" value="1"/>
</dbReference>
<accession>A0ABU9DIQ7</accession>
<evidence type="ECO:0000259" key="10">
    <source>
        <dbReference type="PROSITE" id="PS50110"/>
    </source>
</evidence>
<dbReference type="PANTHER" id="PTHR42713:SF3">
    <property type="entry name" value="TRANSCRIPTIONAL REGULATORY PROTEIN HPTR"/>
    <property type="match status" value="1"/>
</dbReference>
<dbReference type="InterPro" id="IPR001789">
    <property type="entry name" value="Sig_transdc_resp-reg_receiver"/>
</dbReference>
<comment type="subcellular location">
    <subcellularLocation>
        <location evidence="1">Cytoplasm</location>
    </subcellularLocation>
</comment>
<evidence type="ECO:0000256" key="4">
    <source>
        <dbReference type="ARBA" id="ARBA00023012"/>
    </source>
</evidence>
<keyword evidence="6" id="KW-0238">DNA-binding</keyword>
<name>A0ABU9DIQ7_9BACL</name>
<dbReference type="Pfam" id="PF12833">
    <property type="entry name" value="HTH_18"/>
    <property type="match status" value="1"/>
</dbReference>
<dbReference type="SUPFAM" id="SSF46689">
    <property type="entry name" value="Homeodomain-like"/>
    <property type="match status" value="2"/>
</dbReference>
<keyword evidence="5" id="KW-0805">Transcription regulation</keyword>
<dbReference type="Gene3D" id="1.10.10.60">
    <property type="entry name" value="Homeodomain-like"/>
    <property type="match status" value="2"/>
</dbReference>
<evidence type="ECO:0000313" key="12">
    <source>
        <dbReference type="Proteomes" id="UP001469365"/>
    </source>
</evidence>
<dbReference type="Proteomes" id="UP001469365">
    <property type="component" value="Unassembled WGS sequence"/>
</dbReference>
<reference evidence="11 12" key="1">
    <citation type="submission" date="2024-04" db="EMBL/GenBank/DDBJ databases">
        <title>draft genome sequnece of Paenibacillus filicis.</title>
        <authorList>
            <person name="Kim D.-U."/>
        </authorList>
    </citation>
    <scope>NUCLEOTIDE SEQUENCE [LARGE SCALE GENOMIC DNA]</scope>
    <source>
        <strain evidence="11 12">KACC14197</strain>
    </source>
</reference>
<organism evidence="11 12">
    <name type="scientific">Paenibacillus filicis</name>
    <dbReference type="NCBI Taxonomy" id="669464"/>
    <lineage>
        <taxon>Bacteria</taxon>
        <taxon>Bacillati</taxon>
        <taxon>Bacillota</taxon>
        <taxon>Bacilli</taxon>
        <taxon>Bacillales</taxon>
        <taxon>Paenibacillaceae</taxon>
        <taxon>Paenibacillus</taxon>
    </lineage>
</organism>
<evidence type="ECO:0000256" key="2">
    <source>
        <dbReference type="ARBA" id="ARBA00022490"/>
    </source>
</evidence>
<feature type="domain" description="Response regulatory" evidence="10">
    <location>
        <begin position="3"/>
        <end position="120"/>
    </location>
</feature>
<keyword evidence="12" id="KW-1185">Reference proteome</keyword>
<dbReference type="Pfam" id="PF00072">
    <property type="entry name" value="Response_reg"/>
    <property type="match status" value="1"/>
</dbReference>
<dbReference type="SUPFAM" id="SSF52172">
    <property type="entry name" value="CheY-like"/>
    <property type="match status" value="1"/>
</dbReference>
<comment type="caution">
    <text evidence="11">The sequence shown here is derived from an EMBL/GenBank/DDBJ whole genome shotgun (WGS) entry which is preliminary data.</text>
</comment>
<dbReference type="PROSITE" id="PS01124">
    <property type="entry name" value="HTH_ARAC_FAMILY_2"/>
    <property type="match status" value="1"/>
</dbReference>
<keyword evidence="3 8" id="KW-0597">Phosphoprotein</keyword>
<dbReference type="RefSeq" id="WP_341414997.1">
    <property type="nucleotide sequence ID" value="NZ_JBBPCC010000004.1"/>
</dbReference>
<evidence type="ECO:0000259" key="9">
    <source>
        <dbReference type="PROSITE" id="PS01124"/>
    </source>
</evidence>
<evidence type="ECO:0000256" key="8">
    <source>
        <dbReference type="PROSITE-ProRule" id="PRU00169"/>
    </source>
</evidence>
<dbReference type="InterPro" id="IPR011006">
    <property type="entry name" value="CheY-like_superfamily"/>
</dbReference>
<proteinExistence type="predicted"/>
<evidence type="ECO:0000256" key="3">
    <source>
        <dbReference type="ARBA" id="ARBA00022553"/>
    </source>
</evidence>
<dbReference type="InterPro" id="IPR051552">
    <property type="entry name" value="HptR"/>
</dbReference>
<evidence type="ECO:0000256" key="6">
    <source>
        <dbReference type="ARBA" id="ARBA00023125"/>
    </source>
</evidence>
<dbReference type="Gene3D" id="3.40.50.2300">
    <property type="match status" value="1"/>
</dbReference>
<dbReference type="SMART" id="SM00448">
    <property type="entry name" value="REC"/>
    <property type="match status" value="1"/>
</dbReference>
<keyword evidence="4" id="KW-0902">Two-component regulatory system</keyword>
<dbReference type="CDD" id="cd17536">
    <property type="entry name" value="REC_YesN-like"/>
    <property type="match status" value="1"/>
</dbReference>
<dbReference type="InterPro" id="IPR041522">
    <property type="entry name" value="CdaR_GGDEF"/>
</dbReference>
<keyword evidence="2" id="KW-0963">Cytoplasm</keyword>
<feature type="domain" description="HTH araC/xylS-type" evidence="9">
    <location>
        <begin position="417"/>
        <end position="515"/>
    </location>
</feature>
<dbReference type="InterPro" id="IPR018060">
    <property type="entry name" value="HTH_AraC"/>
</dbReference>